<evidence type="ECO:0000313" key="2">
    <source>
        <dbReference type="EMBL" id="KAF4745498.1"/>
    </source>
</evidence>
<feature type="region of interest" description="Disordered" evidence="1">
    <location>
        <begin position="95"/>
        <end position="115"/>
    </location>
</feature>
<gene>
    <name evidence="2" type="ORF">FOZ62_015554</name>
</gene>
<feature type="non-terminal residue" evidence="2">
    <location>
        <position position="203"/>
    </location>
</feature>
<reference evidence="2 3" key="1">
    <citation type="submission" date="2020-04" db="EMBL/GenBank/DDBJ databases">
        <title>Perkinsus olseni comparative genomics.</title>
        <authorList>
            <person name="Bogema D.R."/>
        </authorList>
    </citation>
    <scope>NUCLEOTIDE SEQUENCE [LARGE SCALE GENOMIC DNA]</scope>
    <source>
        <strain evidence="2">ATCC PRA-205</strain>
    </source>
</reference>
<comment type="caution">
    <text evidence="2">The sequence shown here is derived from an EMBL/GenBank/DDBJ whole genome shotgun (WGS) entry which is preliminary data.</text>
</comment>
<dbReference type="Proteomes" id="UP000574390">
    <property type="component" value="Unassembled WGS sequence"/>
</dbReference>
<dbReference type="EMBL" id="JABANM010006710">
    <property type="protein sequence ID" value="KAF4745498.1"/>
    <property type="molecule type" value="Genomic_DNA"/>
</dbReference>
<dbReference type="AlphaFoldDB" id="A0A7J6TJT0"/>
<organism evidence="2 3">
    <name type="scientific">Perkinsus olseni</name>
    <name type="common">Perkinsus atlanticus</name>
    <dbReference type="NCBI Taxonomy" id="32597"/>
    <lineage>
        <taxon>Eukaryota</taxon>
        <taxon>Sar</taxon>
        <taxon>Alveolata</taxon>
        <taxon>Perkinsozoa</taxon>
        <taxon>Perkinsea</taxon>
        <taxon>Perkinsida</taxon>
        <taxon>Perkinsidae</taxon>
        <taxon>Perkinsus</taxon>
    </lineage>
</organism>
<accession>A0A7J6TJT0</accession>
<evidence type="ECO:0000256" key="1">
    <source>
        <dbReference type="SAM" id="MobiDB-lite"/>
    </source>
</evidence>
<protein>
    <submittedName>
        <fullName evidence="2">Uncharacterized protein</fullName>
    </submittedName>
</protein>
<proteinExistence type="predicted"/>
<sequence>MTNASSSANPSADDSGASAEGCGFVDYKEMIMKVCGSTSMAAAKKAEIRGLLESLHNIHTGVQEGLVKAQHKLIRLLEDHTTLKDELSRTRAAANNMPDTQDPHSPATIGSTPGGVRREGALVWVSGGDASSEDKSTERRIDIVNRIGAKGEVMITDSFFSRDGKLGLRVSDADRSKAGDAARALGFETKVLGEFEPELFIRD</sequence>
<evidence type="ECO:0000313" key="3">
    <source>
        <dbReference type="Proteomes" id="UP000574390"/>
    </source>
</evidence>
<name>A0A7J6TJT0_PEROL</name>